<dbReference type="InterPro" id="IPR047200">
    <property type="entry name" value="MFS_YcaD-like"/>
</dbReference>
<feature type="transmembrane region" description="Helical" evidence="7">
    <location>
        <begin position="209"/>
        <end position="229"/>
    </location>
</feature>
<dbReference type="GO" id="GO:0005886">
    <property type="term" value="C:plasma membrane"/>
    <property type="evidence" value="ECO:0007669"/>
    <property type="project" value="UniProtKB-SubCell"/>
</dbReference>
<keyword evidence="3" id="KW-1003">Cell membrane</keyword>
<keyword evidence="4 7" id="KW-0812">Transmembrane</keyword>
<comment type="subcellular location">
    <subcellularLocation>
        <location evidence="1">Cell membrane</location>
        <topology evidence="1">Multi-pass membrane protein</topology>
    </subcellularLocation>
</comment>
<evidence type="ECO:0000256" key="5">
    <source>
        <dbReference type="ARBA" id="ARBA00022989"/>
    </source>
</evidence>
<name>A0A653IGY0_9BACL</name>
<feature type="transmembrane region" description="Helical" evidence="7">
    <location>
        <begin position="105"/>
        <end position="122"/>
    </location>
</feature>
<feature type="transmembrane region" description="Helical" evidence="7">
    <location>
        <begin position="281"/>
        <end position="300"/>
    </location>
</feature>
<dbReference type="RefSeq" id="WP_236550062.1">
    <property type="nucleotide sequence ID" value="NZ_LR732312.1"/>
</dbReference>
<evidence type="ECO:0000256" key="4">
    <source>
        <dbReference type="ARBA" id="ARBA00022692"/>
    </source>
</evidence>
<reference evidence="9 10" key="1">
    <citation type="submission" date="2019-10" db="EMBL/GenBank/DDBJ databases">
        <authorList>
            <person name="Karimi E."/>
        </authorList>
    </citation>
    <scope>NUCLEOTIDE SEQUENCE [LARGE SCALE GENOMIC DNA]</scope>
    <source>
        <strain evidence="9">Exiguobacterium sp. 9Y</strain>
    </source>
</reference>
<evidence type="ECO:0000259" key="8">
    <source>
        <dbReference type="PROSITE" id="PS50850"/>
    </source>
</evidence>
<dbReference type="InterPro" id="IPR036259">
    <property type="entry name" value="MFS_trans_sf"/>
</dbReference>
<dbReference type="GO" id="GO:0022857">
    <property type="term" value="F:transmembrane transporter activity"/>
    <property type="evidence" value="ECO:0007669"/>
    <property type="project" value="InterPro"/>
</dbReference>
<evidence type="ECO:0000256" key="6">
    <source>
        <dbReference type="ARBA" id="ARBA00023136"/>
    </source>
</evidence>
<dbReference type="CDD" id="cd17477">
    <property type="entry name" value="MFS_YcaD_like"/>
    <property type="match status" value="1"/>
</dbReference>
<dbReference type="Pfam" id="PF07690">
    <property type="entry name" value="MFS_1"/>
    <property type="match status" value="1"/>
</dbReference>
<feature type="transmembrane region" description="Helical" evidence="7">
    <location>
        <begin position="81"/>
        <end position="99"/>
    </location>
</feature>
<dbReference type="PANTHER" id="PTHR23521">
    <property type="entry name" value="TRANSPORTER MFS SUPERFAMILY"/>
    <property type="match status" value="1"/>
</dbReference>
<dbReference type="InterPro" id="IPR020846">
    <property type="entry name" value="MFS_dom"/>
</dbReference>
<dbReference type="InterPro" id="IPR011701">
    <property type="entry name" value="MFS"/>
</dbReference>
<evidence type="ECO:0000256" key="1">
    <source>
        <dbReference type="ARBA" id="ARBA00004651"/>
    </source>
</evidence>
<feature type="transmembrane region" description="Helical" evidence="7">
    <location>
        <begin position="169"/>
        <end position="189"/>
    </location>
</feature>
<evidence type="ECO:0000256" key="2">
    <source>
        <dbReference type="ARBA" id="ARBA00022448"/>
    </source>
</evidence>
<proteinExistence type="predicted"/>
<feature type="transmembrane region" description="Helical" evidence="7">
    <location>
        <begin position="306"/>
        <end position="328"/>
    </location>
</feature>
<feature type="domain" description="Major facilitator superfamily (MFS) profile" evidence="8">
    <location>
        <begin position="18"/>
        <end position="391"/>
    </location>
</feature>
<feature type="transmembrane region" description="Helical" evidence="7">
    <location>
        <begin position="249"/>
        <end position="269"/>
    </location>
</feature>
<keyword evidence="6 7" id="KW-0472">Membrane</keyword>
<feature type="transmembrane region" description="Helical" evidence="7">
    <location>
        <begin position="143"/>
        <end position="163"/>
    </location>
</feature>
<feature type="transmembrane region" description="Helical" evidence="7">
    <location>
        <begin position="21"/>
        <end position="44"/>
    </location>
</feature>
<evidence type="ECO:0000313" key="9">
    <source>
        <dbReference type="EMBL" id="VWX38153.1"/>
    </source>
</evidence>
<feature type="transmembrane region" description="Helical" evidence="7">
    <location>
        <begin position="50"/>
        <end position="69"/>
    </location>
</feature>
<keyword evidence="2" id="KW-0813">Transport</keyword>
<evidence type="ECO:0000313" key="10">
    <source>
        <dbReference type="Proteomes" id="UP000439752"/>
    </source>
</evidence>
<protein>
    <submittedName>
        <fullName evidence="9">Putative efflux transporter</fullName>
    </submittedName>
</protein>
<feature type="transmembrane region" description="Helical" evidence="7">
    <location>
        <begin position="368"/>
        <end position="386"/>
    </location>
</feature>
<gene>
    <name evidence="9" type="primary">yfkF</name>
    <name evidence="9" type="ORF">EXIGUO9Y_370025</name>
</gene>
<keyword evidence="10" id="KW-1185">Reference proteome</keyword>
<dbReference type="Gene3D" id="1.20.1250.20">
    <property type="entry name" value="MFS general substrate transporter like domains"/>
    <property type="match status" value="2"/>
</dbReference>
<organism evidence="9 10">
    <name type="scientific">Exiguobacterium oxidotolerans</name>
    <dbReference type="NCBI Taxonomy" id="223958"/>
    <lineage>
        <taxon>Bacteria</taxon>
        <taxon>Bacillati</taxon>
        <taxon>Bacillota</taxon>
        <taxon>Bacilli</taxon>
        <taxon>Bacillales</taxon>
        <taxon>Bacillales Family XII. Incertae Sedis</taxon>
        <taxon>Exiguobacterium</taxon>
    </lineage>
</organism>
<dbReference type="SUPFAM" id="SSF103473">
    <property type="entry name" value="MFS general substrate transporter"/>
    <property type="match status" value="1"/>
</dbReference>
<dbReference type="PROSITE" id="PS50850">
    <property type="entry name" value="MFS"/>
    <property type="match status" value="1"/>
</dbReference>
<dbReference type="Proteomes" id="UP000439752">
    <property type="component" value="Unassembled WGS sequence"/>
</dbReference>
<evidence type="ECO:0000256" key="3">
    <source>
        <dbReference type="ARBA" id="ARBA00022475"/>
    </source>
</evidence>
<sequence length="396" mass="42938">MLCLIQKMKGSCFVVSRRFALILSIVFISGFTQGLLIPLLSILLERQGTPAYINGLSAAVLYIGVIVAAPLMEKPLRRHGYVPVISFGLSLVAVAVFAFPLLPSVLAWMVLRFIVGFGDQTLHYGSQVWVTSITPNERLGRTMSLYGMAFGLGFALGPLAAPLVDYIDWLPFVLTGTLTVIVLVLLRRLPNEKPTDIMPEELQSAASRYRLVLASAWFTLLPGFTYGFLEATLNASFPVFATRNGYALSETSALITTFVVSSLIMQLPLGRLADHFGKRRTLITVLCIGASAFLAACFFFESYGALFAIFAFSGMALGSTYSLGVAYMTEQLPSHLLPTGNLLAGISFSLGSILGPIAGSVFVLLPPAFYFSLFVGVLFTLAYLLFRSTAKSIQIK</sequence>
<keyword evidence="5 7" id="KW-1133">Transmembrane helix</keyword>
<feature type="transmembrane region" description="Helical" evidence="7">
    <location>
        <begin position="340"/>
        <end position="362"/>
    </location>
</feature>
<dbReference type="PANTHER" id="PTHR23521:SF2">
    <property type="entry name" value="TRANSPORTER MFS SUPERFAMILY"/>
    <property type="match status" value="1"/>
</dbReference>
<dbReference type="EMBL" id="CABWKQ010000031">
    <property type="protein sequence ID" value="VWX38153.1"/>
    <property type="molecule type" value="Genomic_DNA"/>
</dbReference>
<evidence type="ECO:0000256" key="7">
    <source>
        <dbReference type="SAM" id="Phobius"/>
    </source>
</evidence>
<dbReference type="AlphaFoldDB" id="A0A653IGY0"/>
<accession>A0A653IGY0</accession>